<feature type="domain" description="Rhodopsin" evidence="8">
    <location>
        <begin position="39"/>
        <end position="279"/>
    </location>
</feature>
<dbReference type="InterPro" id="IPR052337">
    <property type="entry name" value="SAT4-like"/>
</dbReference>
<protein>
    <recommendedName>
        <fullName evidence="8">Rhodopsin domain-containing protein</fullName>
    </recommendedName>
</protein>
<name>A0A9P0EPN5_9HYPO</name>
<evidence type="ECO:0000256" key="7">
    <source>
        <dbReference type="SAM" id="Phobius"/>
    </source>
</evidence>
<comment type="similarity">
    <text evidence="5">Belongs to the SAT4 family.</text>
</comment>
<evidence type="ECO:0000259" key="8">
    <source>
        <dbReference type="Pfam" id="PF20684"/>
    </source>
</evidence>
<keyword evidence="3 7" id="KW-1133">Transmembrane helix</keyword>
<evidence type="ECO:0000256" key="2">
    <source>
        <dbReference type="ARBA" id="ARBA00022692"/>
    </source>
</evidence>
<proteinExistence type="inferred from homology"/>
<sequence length="355" mass="38715">MSTNQTAAFPEGYAEESISDSVLVVSCVFIVLEVLVVGMRLITRMKYQAKLGLDDYLILPALVFSLGMCAVAIVEIKLAGVGRHLAVLIQTDLTAVQNWAKCAYAMETTYCAAIALPKLSILASYLRIFTTKPYRYATYAIGCIVTATAIAGIIASFAMCDTFAGRWDLLKFPGNCRDIVSYWKGMSVPNIVTDAVMLFLPLPVIWNLQIQTKQKVALIFIFALGSLGMVSSIIRLKVAFRMTGLEDGTWDTAELVIWSVVEAGCYLIAACLPTLRPLFMSAVNTAKGTVGYSSKKLGGSSGRSNDSHQLASLQGRYEQHNSSQYQILEEGPHHHVSVQAGRGPHHQKYSSNLPV</sequence>
<feature type="region of interest" description="Disordered" evidence="6">
    <location>
        <begin position="336"/>
        <end position="355"/>
    </location>
</feature>
<evidence type="ECO:0000313" key="10">
    <source>
        <dbReference type="Proteomes" id="UP000775872"/>
    </source>
</evidence>
<dbReference type="PANTHER" id="PTHR33048:SF47">
    <property type="entry name" value="INTEGRAL MEMBRANE PROTEIN-RELATED"/>
    <property type="match status" value="1"/>
</dbReference>
<dbReference type="InterPro" id="IPR049326">
    <property type="entry name" value="Rhodopsin_dom_fungi"/>
</dbReference>
<feature type="transmembrane region" description="Helical" evidence="7">
    <location>
        <begin position="216"/>
        <end position="235"/>
    </location>
</feature>
<dbReference type="OrthoDB" id="5278984at2759"/>
<evidence type="ECO:0000256" key="4">
    <source>
        <dbReference type="ARBA" id="ARBA00023136"/>
    </source>
</evidence>
<comment type="subcellular location">
    <subcellularLocation>
        <location evidence="1">Membrane</location>
        <topology evidence="1">Multi-pass membrane protein</topology>
    </subcellularLocation>
</comment>
<keyword evidence="4 7" id="KW-0472">Membrane</keyword>
<evidence type="ECO:0000256" key="6">
    <source>
        <dbReference type="SAM" id="MobiDB-lite"/>
    </source>
</evidence>
<feature type="transmembrane region" description="Helical" evidence="7">
    <location>
        <begin position="191"/>
        <end position="209"/>
    </location>
</feature>
<evidence type="ECO:0000256" key="3">
    <source>
        <dbReference type="ARBA" id="ARBA00022989"/>
    </source>
</evidence>
<dbReference type="AlphaFoldDB" id="A0A9P0EPN5"/>
<dbReference type="Pfam" id="PF20684">
    <property type="entry name" value="Fung_rhodopsin"/>
    <property type="match status" value="1"/>
</dbReference>
<keyword evidence="10" id="KW-1185">Reference proteome</keyword>
<reference evidence="9" key="1">
    <citation type="submission" date="2021-10" db="EMBL/GenBank/DDBJ databases">
        <authorList>
            <person name="Piombo E."/>
        </authorList>
    </citation>
    <scope>NUCLEOTIDE SEQUENCE</scope>
</reference>
<feature type="transmembrane region" description="Helical" evidence="7">
    <location>
        <begin position="255"/>
        <end position="275"/>
    </location>
</feature>
<accession>A0A9P0EPN5</accession>
<evidence type="ECO:0000313" key="9">
    <source>
        <dbReference type="EMBL" id="CAH0057472.1"/>
    </source>
</evidence>
<feature type="transmembrane region" description="Helical" evidence="7">
    <location>
        <begin position="22"/>
        <end position="43"/>
    </location>
</feature>
<feature type="transmembrane region" description="Helical" evidence="7">
    <location>
        <begin position="55"/>
        <end position="74"/>
    </location>
</feature>
<dbReference type="Proteomes" id="UP000775872">
    <property type="component" value="Unassembled WGS sequence"/>
</dbReference>
<comment type="caution">
    <text evidence="9">The sequence shown here is derived from an EMBL/GenBank/DDBJ whole genome shotgun (WGS) entry which is preliminary data.</text>
</comment>
<dbReference type="PANTHER" id="PTHR33048">
    <property type="entry name" value="PTH11-LIKE INTEGRAL MEMBRANE PROTEIN (AFU_ORTHOLOGUE AFUA_5G11245)"/>
    <property type="match status" value="1"/>
</dbReference>
<keyword evidence="2 7" id="KW-0812">Transmembrane</keyword>
<gene>
    <name evidence="9" type="ORF">CSOL1703_00007253</name>
</gene>
<feature type="transmembrane region" description="Helical" evidence="7">
    <location>
        <begin position="138"/>
        <end position="159"/>
    </location>
</feature>
<organism evidence="9 10">
    <name type="scientific">Clonostachys solani</name>
    <dbReference type="NCBI Taxonomy" id="160281"/>
    <lineage>
        <taxon>Eukaryota</taxon>
        <taxon>Fungi</taxon>
        <taxon>Dikarya</taxon>
        <taxon>Ascomycota</taxon>
        <taxon>Pezizomycotina</taxon>
        <taxon>Sordariomycetes</taxon>
        <taxon>Hypocreomycetidae</taxon>
        <taxon>Hypocreales</taxon>
        <taxon>Bionectriaceae</taxon>
        <taxon>Clonostachys</taxon>
    </lineage>
</organism>
<evidence type="ECO:0000256" key="5">
    <source>
        <dbReference type="ARBA" id="ARBA00038359"/>
    </source>
</evidence>
<dbReference type="GO" id="GO:0016020">
    <property type="term" value="C:membrane"/>
    <property type="evidence" value="ECO:0007669"/>
    <property type="project" value="UniProtKB-SubCell"/>
</dbReference>
<evidence type="ECO:0000256" key="1">
    <source>
        <dbReference type="ARBA" id="ARBA00004141"/>
    </source>
</evidence>
<dbReference type="EMBL" id="CABFOC020000074">
    <property type="protein sequence ID" value="CAH0057472.1"/>
    <property type="molecule type" value="Genomic_DNA"/>
</dbReference>